<keyword evidence="1" id="KW-1133">Transmembrane helix</keyword>
<gene>
    <name evidence="2" type="ORF">TRFO_11383</name>
</gene>
<dbReference type="EMBL" id="MLAK01001348">
    <property type="protein sequence ID" value="OHS94110.1"/>
    <property type="molecule type" value="Genomic_DNA"/>
</dbReference>
<evidence type="ECO:0008006" key="4">
    <source>
        <dbReference type="Google" id="ProtNLM"/>
    </source>
</evidence>
<dbReference type="SUPFAM" id="SSF48371">
    <property type="entry name" value="ARM repeat"/>
    <property type="match status" value="1"/>
</dbReference>
<evidence type="ECO:0000256" key="1">
    <source>
        <dbReference type="SAM" id="Phobius"/>
    </source>
</evidence>
<proteinExistence type="predicted"/>
<dbReference type="Proteomes" id="UP000179807">
    <property type="component" value="Unassembled WGS sequence"/>
</dbReference>
<feature type="transmembrane region" description="Helical" evidence="1">
    <location>
        <begin position="134"/>
        <end position="153"/>
    </location>
</feature>
<dbReference type="RefSeq" id="XP_068347247.1">
    <property type="nucleotide sequence ID" value="XM_068496010.1"/>
</dbReference>
<sequence length="455" mass="52870">MDISNPLEIENIRNLRSSIDKLKEKTQKADNTEKLVFEYHQYFHDMMELLTSEDPEELHTAITFFKHYIQLSKNHQLAEYFLKYTNSLGRIIEIFLENEYPIVIEDSLDLLYYLYLFIPINLNTNALEKIAERVVYLFSYGIFSLAVLLLNFIETLCNQNESFCQMLFRCDVFENAYELVMGELDDVDELVEAQGRAFYAITRVKFDEKYIPDVISRIAIFFGLNNASVHYYGLLMLTRMLEYGLDISQFEFFIENFVTFSAASKKVLMELLNLIPKIRDQEYIRKILCEDFVNNLSVQCWEKRTHSRVRAAIFRFFRKISPIFRPNDVDNLLIVAAVHSLTKSFREVKQSVLLLTCYCQGDLNFAIKLGFTGIMLVLGTSLADNKSVLNDLIFDLLGYIGHAAVVLNIDLRMADGYNLVAMSLNMIINDPESDVNFNKASELSKFYFVEEGLDE</sequence>
<evidence type="ECO:0000313" key="2">
    <source>
        <dbReference type="EMBL" id="OHS94110.1"/>
    </source>
</evidence>
<reference evidence="2" key="1">
    <citation type="submission" date="2016-10" db="EMBL/GenBank/DDBJ databases">
        <authorList>
            <person name="Benchimol M."/>
            <person name="Almeida L.G."/>
            <person name="Vasconcelos A.T."/>
            <person name="Perreira-Neves A."/>
            <person name="Rosa I.A."/>
            <person name="Tasca T."/>
            <person name="Bogo M.R."/>
            <person name="de Souza W."/>
        </authorList>
    </citation>
    <scope>NUCLEOTIDE SEQUENCE [LARGE SCALE GENOMIC DNA]</scope>
    <source>
        <strain evidence="2">K</strain>
    </source>
</reference>
<accession>A0A1J4J3V6</accession>
<dbReference type="InterPro" id="IPR016024">
    <property type="entry name" value="ARM-type_fold"/>
</dbReference>
<name>A0A1J4J3V6_9EUKA</name>
<comment type="caution">
    <text evidence="2">The sequence shown here is derived from an EMBL/GenBank/DDBJ whole genome shotgun (WGS) entry which is preliminary data.</text>
</comment>
<keyword evidence="3" id="KW-1185">Reference proteome</keyword>
<dbReference type="GeneID" id="94830714"/>
<keyword evidence="1" id="KW-0472">Membrane</keyword>
<keyword evidence="1" id="KW-0812">Transmembrane</keyword>
<evidence type="ECO:0000313" key="3">
    <source>
        <dbReference type="Proteomes" id="UP000179807"/>
    </source>
</evidence>
<organism evidence="2 3">
    <name type="scientific">Tritrichomonas foetus</name>
    <dbReference type="NCBI Taxonomy" id="1144522"/>
    <lineage>
        <taxon>Eukaryota</taxon>
        <taxon>Metamonada</taxon>
        <taxon>Parabasalia</taxon>
        <taxon>Tritrichomonadida</taxon>
        <taxon>Tritrichomonadidae</taxon>
        <taxon>Tritrichomonas</taxon>
    </lineage>
</organism>
<dbReference type="AlphaFoldDB" id="A0A1J4J3V6"/>
<protein>
    <recommendedName>
        <fullName evidence="4">Telomere length regulation protein conserved domain-containing protein</fullName>
    </recommendedName>
</protein>
<dbReference type="VEuPathDB" id="TrichDB:TRFO_11383"/>